<name>U2ERH3_9GAMM</name>
<dbReference type="NCBIfam" id="TIGR00096">
    <property type="entry name" value="16S rRNA (cytidine(1402)-2'-O)-methyltransferase"/>
    <property type="match status" value="1"/>
</dbReference>
<keyword evidence="3 6" id="KW-0489">Methyltransferase</keyword>
<dbReference type="GO" id="GO:0070677">
    <property type="term" value="F:rRNA (cytosine-2'-O-)-methyltransferase activity"/>
    <property type="evidence" value="ECO:0007669"/>
    <property type="project" value="UniProtKB-UniRule"/>
</dbReference>
<proteinExistence type="inferred from homology"/>
<dbReference type="SUPFAM" id="SSF53790">
    <property type="entry name" value="Tetrapyrrole methylase"/>
    <property type="match status" value="1"/>
</dbReference>
<evidence type="ECO:0000256" key="1">
    <source>
        <dbReference type="ARBA" id="ARBA00022490"/>
    </source>
</evidence>
<dbReference type="Proteomes" id="UP000006242">
    <property type="component" value="Unassembled WGS sequence"/>
</dbReference>
<evidence type="ECO:0000256" key="2">
    <source>
        <dbReference type="ARBA" id="ARBA00022552"/>
    </source>
</evidence>
<dbReference type="InterPro" id="IPR014776">
    <property type="entry name" value="4pyrrole_Mease_sub2"/>
</dbReference>
<evidence type="ECO:0000259" key="8">
    <source>
        <dbReference type="Pfam" id="PF23016"/>
    </source>
</evidence>
<evidence type="ECO:0000313" key="10">
    <source>
        <dbReference type="Proteomes" id="UP000006242"/>
    </source>
</evidence>
<dbReference type="eggNOG" id="COG0313">
    <property type="taxonomic scope" value="Bacteria"/>
</dbReference>
<dbReference type="InterPro" id="IPR014777">
    <property type="entry name" value="4pyrrole_Mease_sub1"/>
</dbReference>
<keyword evidence="2 6" id="KW-0698">rRNA processing</keyword>
<keyword evidence="4 6" id="KW-0808">Transferase</keyword>
<dbReference type="PANTHER" id="PTHR46111:SF1">
    <property type="entry name" value="RIBOSOMAL RNA SMALL SUBUNIT METHYLTRANSFERASE I"/>
    <property type="match status" value="1"/>
</dbReference>
<comment type="catalytic activity">
    <reaction evidence="6">
        <text>cytidine(1402) in 16S rRNA + S-adenosyl-L-methionine = 2'-O-methylcytidine(1402) in 16S rRNA + S-adenosyl-L-homocysteine + H(+)</text>
        <dbReference type="Rhea" id="RHEA:42924"/>
        <dbReference type="Rhea" id="RHEA-COMP:10285"/>
        <dbReference type="Rhea" id="RHEA-COMP:10286"/>
        <dbReference type="ChEBI" id="CHEBI:15378"/>
        <dbReference type="ChEBI" id="CHEBI:57856"/>
        <dbReference type="ChEBI" id="CHEBI:59789"/>
        <dbReference type="ChEBI" id="CHEBI:74495"/>
        <dbReference type="ChEBI" id="CHEBI:82748"/>
        <dbReference type="EC" id="2.1.1.198"/>
    </reaction>
</comment>
<dbReference type="Gene3D" id="3.40.1010.10">
    <property type="entry name" value="Cobalt-precorrin-4 Transmethylase, Domain 1"/>
    <property type="match status" value="1"/>
</dbReference>
<dbReference type="CDD" id="cd11648">
    <property type="entry name" value="RsmI"/>
    <property type="match status" value="1"/>
</dbReference>
<keyword evidence="5 6" id="KW-0949">S-adenosyl-L-methionine</keyword>
<feature type="domain" description="RsmI HTH" evidence="8">
    <location>
        <begin position="237"/>
        <end position="279"/>
    </location>
</feature>
<protein>
    <recommendedName>
        <fullName evidence="6">Ribosomal RNA small subunit methyltransferase I</fullName>
        <ecNumber evidence="6">2.1.1.198</ecNumber>
    </recommendedName>
    <alternativeName>
        <fullName evidence="6">16S rRNA 2'-O-ribose C1402 methyltransferase</fullName>
    </alternativeName>
    <alternativeName>
        <fullName evidence="6">rRNA (cytidine-2'-O-)-methyltransferase RsmI</fullName>
    </alternativeName>
</protein>
<comment type="similarity">
    <text evidence="6">Belongs to the methyltransferase superfamily. RsmI family.</text>
</comment>
<keyword evidence="1 6" id="KW-0963">Cytoplasm</keyword>
<dbReference type="HAMAP" id="MF_01877">
    <property type="entry name" value="16SrRNA_methyltr_I"/>
    <property type="match status" value="1"/>
</dbReference>
<dbReference type="Pfam" id="PF23016">
    <property type="entry name" value="RsmI_C"/>
    <property type="match status" value="1"/>
</dbReference>
<dbReference type="Gene3D" id="3.30.950.10">
    <property type="entry name" value="Methyltransferase, Cobalt-precorrin-4 Transmethylase, Domain 2"/>
    <property type="match status" value="1"/>
</dbReference>
<dbReference type="STRING" id="1033802.SSPSH_000321"/>
<dbReference type="OrthoDB" id="9809084at2"/>
<evidence type="ECO:0000313" key="9">
    <source>
        <dbReference type="EMBL" id="ERJ20597.1"/>
    </source>
</evidence>
<organism evidence="9 10">
    <name type="scientific">Salinisphaera shabanensis E1L3A</name>
    <dbReference type="NCBI Taxonomy" id="1033802"/>
    <lineage>
        <taxon>Bacteria</taxon>
        <taxon>Pseudomonadati</taxon>
        <taxon>Pseudomonadota</taxon>
        <taxon>Gammaproteobacteria</taxon>
        <taxon>Salinisphaerales</taxon>
        <taxon>Salinisphaeraceae</taxon>
        <taxon>Salinisphaera</taxon>
    </lineage>
</organism>
<dbReference type="PIRSF" id="PIRSF005917">
    <property type="entry name" value="MTase_YraL"/>
    <property type="match status" value="1"/>
</dbReference>
<feature type="domain" description="Tetrapyrrole methylase" evidence="7">
    <location>
        <begin position="8"/>
        <end position="205"/>
    </location>
</feature>
<dbReference type="Pfam" id="PF00590">
    <property type="entry name" value="TP_methylase"/>
    <property type="match status" value="1"/>
</dbReference>
<evidence type="ECO:0000256" key="5">
    <source>
        <dbReference type="ARBA" id="ARBA00022691"/>
    </source>
</evidence>
<dbReference type="InterPro" id="IPR008189">
    <property type="entry name" value="rRNA_ssu_MeTfrase_I"/>
</dbReference>
<reference evidence="9 10" key="1">
    <citation type="journal article" date="2011" name="J. Bacteriol.">
        <title>Genome sequence of Salinisphaera shabanensis, a gammaproteobacterium from the harsh, variable environment of the brine-seawater interface of the Shaban Deep in the Red Sea.</title>
        <authorList>
            <person name="Antunes A."/>
            <person name="Alam I."/>
            <person name="Bajic V.B."/>
            <person name="Stingl U."/>
        </authorList>
    </citation>
    <scope>NUCLEOTIDE SEQUENCE [LARGE SCALE GENOMIC DNA]</scope>
    <source>
        <strain evidence="9 10">E1L3A</strain>
    </source>
</reference>
<dbReference type="GO" id="GO:0005737">
    <property type="term" value="C:cytoplasm"/>
    <property type="evidence" value="ECO:0007669"/>
    <property type="project" value="UniProtKB-SubCell"/>
</dbReference>
<dbReference type="PROSITE" id="PS01296">
    <property type="entry name" value="RSMI"/>
    <property type="match status" value="1"/>
</dbReference>
<dbReference type="PANTHER" id="PTHR46111">
    <property type="entry name" value="RIBOSOMAL RNA SMALL SUBUNIT METHYLTRANSFERASE I"/>
    <property type="match status" value="1"/>
</dbReference>
<dbReference type="EMBL" id="AFNV02000002">
    <property type="protein sequence ID" value="ERJ20597.1"/>
    <property type="molecule type" value="Genomic_DNA"/>
</dbReference>
<comment type="subcellular location">
    <subcellularLocation>
        <location evidence="6">Cytoplasm</location>
    </subcellularLocation>
</comment>
<comment type="caution">
    <text evidence="9">The sequence shown here is derived from an EMBL/GenBank/DDBJ whole genome shotgun (WGS) entry which is preliminary data.</text>
</comment>
<accession>U2ERH3</accession>
<dbReference type="InterPro" id="IPR053910">
    <property type="entry name" value="RsmI_HTH"/>
</dbReference>
<dbReference type="InterPro" id="IPR018063">
    <property type="entry name" value="SAM_MeTrfase_RsmI_CS"/>
</dbReference>
<dbReference type="InterPro" id="IPR000878">
    <property type="entry name" value="4pyrrol_Mease"/>
</dbReference>
<reference evidence="9 10" key="2">
    <citation type="journal article" date="2013" name="PLoS ONE">
        <title>INDIGO - INtegrated Data Warehouse of MIcrobial GenOmes with Examples from the Red Sea Extremophiles.</title>
        <authorList>
            <person name="Alam I."/>
            <person name="Antunes A."/>
            <person name="Kamau A.A."/>
            <person name="Ba Alawi W."/>
            <person name="Kalkatawi M."/>
            <person name="Stingl U."/>
            <person name="Bajic V.B."/>
        </authorList>
    </citation>
    <scope>NUCLEOTIDE SEQUENCE [LARGE SCALE GENOMIC DNA]</scope>
    <source>
        <strain evidence="9 10">E1L3A</strain>
    </source>
</reference>
<comment type="function">
    <text evidence="6">Catalyzes the 2'-O-methylation of the ribose of cytidine 1402 (C1402) in 16S rRNA.</text>
</comment>
<dbReference type="EC" id="2.1.1.198" evidence="6"/>
<evidence type="ECO:0000259" key="7">
    <source>
        <dbReference type="Pfam" id="PF00590"/>
    </source>
</evidence>
<dbReference type="AlphaFoldDB" id="U2ERH3"/>
<evidence type="ECO:0000256" key="3">
    <source>
        <dbReference type="ARBA" id="ARBA00022603"/>
    </source>
</evidence>
<evidence type="ECO:0000256" key="6">
    <source>
        <dbReference type="HAMAP-Rule" id="MF_01877"/>
    </source>
</evidence>
<evidence type="ECO:0000256" key="4">
    <source>
        <dbReference type="ARBA" id="ARBA00022679"/>
    </source>
</evidence>
<dbReference type="FunFam" id="3.40.1010.10:FF:000007">
    <property type="entry name" value="Ribosomal RNA small subunit methyltransferase I"/>
    <property type="match status" value="1"/>
</dbReference>
<dbReference type="RefSeq" id="WP_021031279.1">
    <property type="nucleotide sequence ID" value="NZ_AFNV02000002.1"/>
</dbReference>
<dbReference type="InterPro" id="IPR035996">
    <property type="entry name" value="4pyrrol_Methylase_sf"/>
</dbReference>
<sequence>MQSTTAALWIVATPIGNLGDFSDRARRTLVDVALIAAEDTRHSARLTRHLGIDTPMISLHEHNESARIEKIIERLAAGDSVALISDAGTPLISDPGYALVGAVRAAGYPVLAVPGACAAIAALSVAGLPSDRFVFEGFLSSKATARKTRLAELVDETRTLIFYESSHRIERCVRDIAAVFGPQRRIGLCRELSKLHEQSIVLEAEALCAWLSEDDNRRRGEFVLVVAGAPDVERTAGEIALDDLLRELLALTGTKQAAKAAGRLTGGATNDIYARALELSAAD</sequence>
<keyword evidence="10" id="KW-1185">Reference proteome</keyword>
<gene>
    <name evidence="6 9" type="primary">rsmI</name>
    <name evidence="9" type="ORF">SSPSH_000321</name>
</gene>
<dbReference type="FunFam" id="3.30.950.10:FF:000002">
    <property type="entry name" value="Ribosomal RNA small subunit methyltransferase I"/>
    <property type="match status" value="1"/>
</dbReference>